<dbReference type="Pfam" id="PF16125">
    <property type="entry name" value="DUF4837"/>
    <property type="match status" value="1"/>
</dbReference>
<evidence type="ECO:0000313" key="2">
    <source>
        <dbReference type="EMBL" id="HIW88217.1"/>
    </source>
</evidence>
<evidence type="ECO:0000313" key="3">
    <source>
        <dbReference type="Proteomes" id="UP000824267"/>
    </source>
</evidence>
<evidence type="ECO:0000256" key="1">
    <source>
        <dbReference type="SAM" id="SignalP"/>
    </source>
</evidence>
<sequence length="339" mass="39327">MKKGRLVKYLMLFCLPMTVLVCCSKKKTQSDNESMGLPASGGKTLEVVLVIPDEIYKGDIKDTIGKYFMKACKGLPQAEPLFDVVQMNPSGFFNSDMLKKHRNIIIIDHKAGNPNKLTKQINYKSYPQAYFQFSTSDRDSLYSLIARYSNTIREQFYLNEYKRVQAAFKKLENINITKTLKSKFGFYLTVSEEFYLATNDDDFVWLRKEPKDGSLGLMIYTMPYKGEQMFEQEYILSLRDSITKKHIPGPRRGSYMGVERRAEFVRDTTVIGNDIKAIETRGLWRLFNDFMGGPFVNYCFLDKKNNRFVMIDGFVYSPRNPKRDQLIQLEAVIRGIKEN</sequence>
<organism evidence="2 3">
    <name type="scientific">Candidatus Onthomorpha intestinigallinarum</name>
    <dbReference type="NCBI Taxonomy" id="2840880"/>
    <lineage>
        <taxon>Bacteria</taxon>
        <taxon>Pseudomonadati</taxon>
        <taxon>Bacteroidota</taxon>
        <taxon>Bacteroidia</taxon>
        <taxon>Bacteroidales</taxon>
        <taxon>Candidatus Onthomorpha</taxon>
    </lineage>
</organism>
<keyword evidence="1" id="KW-0732">Signal</keyword>
<feature type="signal peptide" evidence="1">
    <location>
        <begin position="1"/>
        <end position="21"/>
    </location>
</feature>
<reference evidence="2" key="2">
    <citation type="submission" date="2021-04" db="EMBL/GenBank/DDBJ databases">
        <authorList>
            <person name="Gilroy R."/>
        </authorList>
    </citation>
    <scope>NUCLEOTIDE SEQUENCE</scope>
    <source>
        <strain evidence="2">Gambia16-930</strain>
    </source>
</reference>
<reference evidence="2" key="1">
    <citation type="journal article" date="2021" name="PeerJ">
        <title>Extensive microbial diversity within the chicken gut microbiome revealed by metagenomics and culture.</title>
        <authorList>
            <person name="Gilroy R."/>
            <person name="Ravi A."/>
            <person name="Getino M."/>
            <person name="Pursley I."/>
            <person name="Horton D.L."/>
            <person name="Alikhan N.F."/>
            <person name="Baker D."/>
            <person name="Gharbi K."/>
            <person name="Hall N."/>
            <person name="Watson M."/>
            <person name="Adriaenssens E.M."/>
            <person name="Foster-Nyarko E."/>
            <person name="Jarju S."/>
            <person name="Secka A."/>
            <person name="Antonio M."/>
            <person name="Oren A."/>
            <person name="Chaudhuri R.R."/>
            <person name="La Ragione R."/>
            <person name="Hildebrand F."/>
            <person name="Pallen M.J."/>
        </authorList>
    </citation>
    <scope>NUCLEOTIDE SEQUENCE</scope>
    <source>
        <strain evidence="2">Gambia16-930</strain>
    </source>
</reference>
<proteinExistence type="predicted"/>
<dbReference type="Proteomes" id="UP000824267">
    <property type="component" value="Unassembled WGS sequence"/>
</dbReference>
<accession>A0A9D1RIJ8</accession>
<name>A0A9D1RIJ8_9BACT</name>
<feature type="chain" id="PRO_5038712281" evidence="1">
    <location>
        <begin position="22"/>
        <end position="339"/>
    </location>
</feature>
<gene>
    <name evidence="2" type="ORF">IAC47_08135</name>
</gene>
<dbReference type="InterPro" id="IPR032286">
    <property type="entry name" value="DUF4837"/>
</dbReference>
<dbReference type="AlphaFoldDB" id="A0A9D1RIJ8"/>
<protein>
    <submittedName>
        <fullName evidence="2">DUF4837 family protein</fullName>
    </submittedName>
</protein>
<dbReference type="EMBL" id="DXGG01000251">
    <property type="protein sequence ID" value="HIW88217.1"/>
    <property type="molecule type" value="Genomic_DNA"/>
</dbReference>
<comment type="caution">
    <text evidence="2">The sequence shown here is derived from an EMBL/GenBank/DDBJ whole genome shotgun (WGS) entry which is preliminary data.</text>
</comment>